<name>A0A4Y2W518_ARAVE</name>
<sequence length="71" mass="7884">TIVSGTIMDSSNKESLEALKIAGKNILQSDPNKMVIAKELQQSKNFYIQEETPQETKSPAECSGYAEFFLI</sequence>
<keyword evidence="2" id="KW-1185">Reference proteome</keyword>
<evidence type="ECO:0000313" key="2">
    <source>
        <dbReference type="Proteomes" id="UP000499080"/>
    </source>
</evidence>
<organism evidence="1 2">
    <name type="scientific">Araneus ventricosus</name>
    <name type="common">Orbweaver spider</name>
    <name type="synonym">Epeira ventricosa</name>
    <dbReference type="NCBI Taxonomy" id="182803"/>
    <lineage>
        <taxon>Eukaryota</taxon>
        <taxon>Metazoa</taxon>
        <taxon>Ecdysozoa</taxon>
        <taxon>Arthropoda</taxon>
        <taxon>Chelicerata</taxon>
        <taxon>Arachnida</taxon>
        <taxon>Araneae</taxon>
        <taxon>Araneomorphae</taxon>
        <taxon>Entelegynae</taxon>
        <taxon>Araneoidea</taxon>
        <taxon>Araneidae</taxon>
        <taxon>Araneus</taxon>
    </lineage>
</organism>
<gene>
    <name evidence="1" type="ORF">AVEN_22983_1</name>
</gene>
<comment type="caution">
    <text evidence="1">The sequence shown here is derived from an EMBL/GenBank/DDBJ whole genome shotgun (WGS) entry which is preliminary data.</text>
</comment>
<evidence type="ECO:0000313" key="1">
    <source>
        <dbReference type="EMBL" id="GBO32773.1"/>
    </source>
</evidence>
<protein>
    <submittedName>
        <fullName evidence="1">Uncharacterized protein</fullName>
    </submittedName>
</protein>
<dbReference type="AlphaFoldDB" id="A0A4Y2W518"/>
<proteinExistence type="predicted"/>
<accession>A0A4Y2W518</accession>
<feature type="non-terminal residue" evidence="1">
    <location>
        <position position="1"/>
    </location>
</feature>
<reference evidence="1 2" key="1">
    <citation type="journal article" date="2019" name="Sci. Rep.">
        <title>Orb-weaving spider Araneus ventricosus genome elucidates the spidroin gene catalogue.</title>
        <authorList>
            <person name="Kono N."/>
            <person name="Nakamura H."/>
            <person name="Ohtoshi R."/>
            <person name="Moran D.A.P."/>
            <person name="Shinohara A."/>
            <person name="Yoshida Y."/>
            <person name="Fujiwara M."/>
            <person name="Mori M."/>
            <person name="Tomita M."/>
            <person name="Arakawa K."/>
        </authorList>
    </citation>
    <scope>NUCLEOTIDE SEQUENCE [LARGE SCALE GENOMIC DNA]</scope>
</reference>
<dbReference type="EMBL" id="BGPR01056259">
    <property type="protein sequence ID" value="GBO32773.1"/>
    <property type="molecule type" value="Genomic_DNA"/>
</dbReference>
<dbReference type="Proteomes" id="UP000499080">
    <property type="component" value="Unassembled WGS sequence"/>
</dbReference>